<reference evidence="3 4" key="1">
    <citation type="submission" date="2021-10" db="EMBL/GenBank/DDBJ databases">
        <title>Anaerobic single-cell dispensing facilitates the cultivation of human gut bacteria.</title>
        <authorList>
            <person name="Afrizal A."/>
        </authorList>
    </citation>
    <scope>NUCLEOTIDE SEQUENCE [LARGE SCALE GENOMIC DNA]</scope>
    <source>
        <strain evidence="3 4">CLA-AA-H200</strain>
    </source>
</reference>
<gene>
    <name evidence="3" type="ORF">LKD70_14395</name>
</gene>
<sequence>MECKYVKGSSVIEMSYIIPLFLWMFVMIMHAVFYYHDKAVINGAAAETAVLGSQAVRRQTADYDLEGFFRQRTDGKLIFLTDTDVAVEKTEDQVTVSVSASKSLMKVNVSHTSLIVKPEERIRWME</sequence>
<evidence type="ECO:0000259" key="2">
    <source>
        <dbReference type="Pfam" id="PF07811"/>
    </source>
</evidence>
<dbReference type="Pfam" id="PF07811">
    <property type="entry name" value="TadE"/>
    <property type="match status" value="1"/>
</dbReference>
<evidence type="ECO:0000313" key="4">
    <source>
        <dbReference type="Proteomes" id="UP001198151"/>
    </source>
</evidence>
<organism evidence="3 4">
    <name type="scientific">Ruminococcus turbiniformis</name>
    <dbReference type="NCBI Taxonomy" id="2881258"/>
    <lineage>
        <taxon>Bacteria</taxon>
        <taxon>Bacillati</taxon>
        <taxon>Bacillota</taxon>
        <taxon>Clostridia</taxon>
        <taxon>Eubacteriales</taxon>
        <taxon>Oscillospiraceae</taxon>
        <taxon>Ruminococcus</taxon>
    </lineage>
</organism>
<keyword evidence="1" id="KW-0812">Transmembrane</keyword>
<feature type="transmembrane region" description="Helical" evidence="1">
    <location>
        <begin position="16"/>
        <end position="35"/>
    </location>
</feature>
<keyword evidence="1" id="KW-0472">Membrane</keyword>
<evidence type="ECO:0000256" key="1">
    <source>
        <dbReference type="SAM" id="Phobius"/>
    </source>
</evidence>
<evidence type="ECO:0000313" key="3">
    <source>
        <dbReference type="EMBL" id="MCC2255588.1"/>
    </source>
</evidence>
<comment type="caution">
    <text evidence="3">The sequence shown here is derived from an EMBL/GenBank/DDBJ whole genome shotgun (WGS) entry which is preliminary data.</text>
</comment>
<proteinExistence type="predicted"/>
<protein>
    <submittedName>
        <fullName evidence="3">Pilus assembly protein</fullName>
    </submittedName>
</protein>
<dbReference type="EMBL" id="JAJEQX010000030">
    <property type="protein sequence ID" value="MCC2255588.1"/>
    <property type="molecule type" value="Genomic_DNA"/>
</dbReference>
<accession>A0ABS8FZT7</accession>
<dbReference type="Proteomes" id="UP001198151">
    <property type="component" value="Unassembled WGS sequence"/>
</dbReference>
<dbReference type="RefSeq" id="WP_227708619.1">
    <property type="nucleotide sequence ID" value="NZ_JAJEQX010000030.1"/>
</dbReference>
<dbReference type="InterPro" id="IPR012495">
    <property type="entry name" value="TadE-like_dom"/>
</dbReference>
<name>A0ABS8FZT7_9FIRM</name>
<keyword evidence="4" id="KW-1185">Reference proteome</keyword>
<feature type="domain" description="TadE-like" evidence="2">
    <location>
        <begin position="8"/>
        <end position="49"/>
    </location>
</feature>
<keyword evidence="1" id="KW-1133">Transmembrane helix</keyword>